<evidence type="ECO:0000313" key="4">
    <source>
        <dbReference type="Proteomes" id="UP000262712"/>
    </source>
</evidence>
<proteinExistence type="predicted"/>
<dbReference type="Proteomes" id="UP000221222">
    <property type="component" value="Unassembled WGS sequence"/>
</dbReference>
<name>A0A2G1DGY7_9BACT</name>
<dbReference type="AlphaFoldDB" id="A0A2G1DGY7"/>
<reference evidence="1 4" key="2">
    <citation type="submission" date="2018-08" db="EMBL/GenBank/DDBJ databases">
        <title>Complete genome of the Arcobacter molluscorum type strain LMG 25693.</title>
        <authorList>
            <person name="Miller W.G."/>
            <person name="Yee E."/>
            <person name="Bono J.L."/>
        </authorList>
    </citation>
    <scope>NUCLEOTIDE SEQUENCE [LARGE SCALE GENOMIC DNA]</scope>
    <source>
        <strain evidence="1 4">CECT 7696</strain>
    </source>
</reference>
<dbReference type="Pfam" id="PF12900">
    <property type="entry name" value="Pyridox_ox_2"/>
    <property type="match status" value="1"/>
</dbReference>
<dbReference type="RefSeq" id="WP_099342801.1">
    <property type="nucleotide sequence ID" value="NZ_CP032098.1"/>
</dbReference>
<gene>
    <name evidence="1" type="ORF">AMOL_1295</name>
    <name evidence="2" type="ORF">CPU12_09115</name>
</gene>
<evidence type="ECO:0000313" key="2">
    <source>
        <dbReference type="EMBL" id="PHO17743.1"/>
    </source>
</evidence>
<accession>A0A2G1DGY7</accession>
<sequence length="198" mass="22899">MRKSEFEIKNKEIIEEILNSSEYATLALAYDNKPYSVPVNFVHDGNVVYFHGAKKGKKKEFIVSNSYAAFSIALPYSLIQSYFSSNDEMACPATQFFRSVCASGQIFIVEDYDEKVRALSLLMKKLQPEGKYKPLNQEVYTKMINATEVFRFDIENITGKLKVGQNLSQDRYEMVLDYLEKRAYNIDKETILSMKENR</sequence>
<dbReference type="EMBL" id="NXFY01000013">
    <property type="protein sequence ID" value="PHO17743.1"/>
    <property type="molecule type" value="Genomic_DNA"/>
</dbReference>
<dbReference type="KEGG" id="amol:AMOL_1295"/>
<evidence type="ECO:0000313" key="3">
    <source>
        <dbReference type="Proteomes" id="UP000221222"/>
    </source>
</evidence>
<organism evidence="2 3">
    <name type="scientific">Malaciobacter molluscorum LMG 25693</name>
    <dbReference type="NCBI Taxonomy" id="870501"/>
    <lineage>
        <taxon>Bacteria</taxon>
        <taxon>Pseudomonadati</taxon>
        <taxon>Campylobacterota</taxon>
        <taxon>Epsilonproteobacteria</taxon>
        <taxon>Campylobacterales</taxon>
        <taxon>Arcobacteraceae</taxon>
        <taxon>Malaciobacter</taxon>
    </lineage>
</organism>
<dbReference type="PANTHER" id="PTHR34071:SF2">
    <property type="entry name" value="FLAVIN-NUCLEOTIDE-BINDING PROTEIN"/>
    <property type="match status" value="1"/>
</dbReference>
<dbReference type="SUPFAM" id="SSF50475">
    <property type="entry name" value="FMN-binding split barrel"/>
    <property type="match status" value="1"/>
</dbReference>
<dbReference type="InterPro" id="IPR024747">
    <property type="entry name" value="Pyridox_Oxase-rel"/>
</dbReference>
<reference evidence="2 3" key="1">
    <citation type="submission" date="2017-09" db="EMBL/GenBank/DDBJ databases">
        <title>Arcobacter canalis sp. nov., a new species isolated from a water canal contaminated with urban sewage.</title>
        <authorList>
            <person name="Perez-Cataluna A."/>
            <person name="Salas-Masso N."/>
            <person name="Figueras M.J."/>
        </authorList>
    </citation>
    <scope>NUCLEOTIDE SEQUENCE [LARGE SCALE GENOMIC DNA]</scope>
    <source>
        <strain evidence="2 3">F98-3</strain>
    </source>
</reference>
<dbReference type="EMBL" id="CP032098">
    <property type="protein sequence ID" value="AXX92271.1"/>
    <property type="molecule type" value="Genomic_DNA"/>
</dbReference>
<dbReference type="InterPro" id="IPR012349">
    <property type="entry name" value="Split_barrel_FMN-bd"/>
</dbReference>
<dbReference type="PANTHER" id="PTHR34071">
    <property type="entry name" value="5-NITROIMIDAZOLE ANTIBIOTICS RESISTANCE PROTEIN, NIMA-FAMILY-RELATED PROTEIN-RELATED"/>
    <property type="match status" value="1"/>
</dbReference>
<protein>
    <submittedName>
        <fullName evidence="1">Nitroimidazol reductase (NimA) family protein</fullName>
    </submittedName>
</protein>
<dbReference type="Gene3D" id="2.30.110.10">
    <property type="entry name" value="Electron Transport, Fmn-binding Protein, Chain A"/>
    <property type="match status" value="1"/>
</dbReference>
<evidence type="ECO:0000313" key="1">
    <source>
        <dbReference type="EMBL" id="AXX92271.1"/>
    </source>
</evidence>
<keyword evidence="3" id="KW-1185">Reference proteome</keyword>
<dbReference type="Proteomes" id="UP000262712">
    <property type="component" value="Chromosome"/>
</dbReference>